<accession>A0A368SIJ8</accession>
<evidence type="ECO:0000313" key="2">
    <source>
        <dbReference type="EMBL" id="RCV42218.1"/>
    </source>
</evidence>
<dbReference type="EMBL" id="CM003536">
    <property type="protein sequence ID" value="RCV42218.1"/>
    <property type="molecule type" value="Genomic_DNA"/>
</dbReference>
<reference evidence="2" key="2">
    <citation type="submission" date="2015-07" db="EMBL/GenBank/DDBJ databases">
        <authorList>
            <person name="Noorani M."/>
        </authorList>
    </citation>
    <scope>NUCLEOTIDE SEQUENCE</scope>
    <source>
        <strain evidence="2">Yugu1</strain>
    </source>
</reference>
<feature type="region of interest" description="Disordered" evidence="1">
    <location>
        <begin position="190"/>
        <end position="211"/>
    </location>
</feature>
<feature type="region of interest" description="Disordered" evidence="1">
    <location>
        <begin position="1"/>
        <end position="22"/>
    </location>
</feature>
<evidence type="ECO:0000256" key="1">
    <source>
        <dbReference type="SAM" id="MobiDB-lite"/>
    </source>
</evidence>
<feature type="compositionally biased region" description="Pro residues" evidence="1">
    <location>
        <begin position="92"/>
        <end position="112"/>
    </location>
</feature>
<name>A0A368SIJ8_SETIT</name>
<feature type="region of interest" description="Disordered" evidence="1">
    <location>
        <begin position="69"/>
        <end position="135"/>
    </location>
</feature>
<organism evidence="2">
    <name type="scientific">Setaria italica</name>
    <name type="common">Foxtail millet</name>
    <name type="synonym">Panicum italicum</name>
    <dbReference type="NCBI Taxonomy" id="4555"/>
    <lineage>
        <taxon>Eukaryota</taxon>
        <taxon>Viridiplantae</taxon>
        <taxon>Streptophyta</taxon>
        <taxon>Embryophyta</taxon>
        <taxon>Tracheophyta</taxon>
        <taxon>Spermatophyta</taxon>
        <taxon>Magnoliopsida</taxon>
        <taxon>Liliopsida</taxon>
        <taxon>Poales</taxon>
        <taxon>Poaceae</taxon>
        <taxon>PACMAD clade</taxon>
        <taxon>Panicoideae</taxon>
        <taxon>Panicodae</taxon>
        <taxon>Paniceae</taxon>
        <taxon>Cenchrinae</taxon>
        <taxon>Setaria</taxon>
    </lineage>
</organism>
<gene>
    <name evidence="2" type="ORF">SETIT_9G198900v2</name>
</gene>
<reference evidence="2" key="1">
    <citation type="journal article" date="2012" name="Nat. Biotechnol.">
        <title>Reference genome sequence of the model plant Setaria.</title>
        <authorList>
            <person name="Bennetzen J.L."/>
            <person name="Schmutz J."/>
            <person name="Wang H."/>
            <person name="Percifield R."/>
            <person name="Hawkins J."/>
            <person name="Pontaroli A.C."/>
            <person name="Estep M."/>
            <person name="Feng L."/>
            <person name="Vaughn J.N."/>
            <person name="Grimwood J."/>
            <person name="Jenkins J."/>
            <person name="Barry K."/>
            <person name="Lindquist E."/>
            <person name="Hellsten U."/>
            <person name="Deshpande S."/>
            <person name="Wang X."/>
            <person name="Wu X."/>
            <person name="Mitros T."/>
            <person name="Triplett J."/>
            <person name="Yang X."/>
            <person name="Ye C.Y."/>
            <person name="Mauro-Herrera M."/>
            <person name="Wang L."/>
            <person name="Li P."/>
            <person name="Sharma M."/>
            <person name="Sharma R."/>
            <person name="Ronald P.C."/>
            <person name="Panaud O."/>
            <person name="Kellogg E.A."/>
            <person name="Brutnell T.P."/>
            <person name="Doust A.N."/>
            <person name="Tuskan G.A."/>
            <person name="Rokhsar D."/>
            <person name="Devos K.M."/>
        </authorList>
    </citation>
    <scope>NUCLEOTIDE SEQUENCE [LARGE SCALE GENOMIC DNA]</scope>
    <source>
        <strain evidence="2">Yugu1</strain>
    </source>
</reference>
<feature type="region of interest" description="Disordered" evidence="1">
    <location>
        <begin position="35"/>
        <end position="56"/>
    </location>
</feature>
<protein>
    <submittedName>
        <fullName evidence="2">Uncharacterized protein</fullName>
    </submittedName>
</protein>
<dbReference type="AlphaFoldDB" id="A0A368SIJ8"/>
<sequence length="211" mass="22133">MADRHKAGIGQEFARARTHAPPRLLGAGLLAVAGRHQAGTGQESAHARAHAPPSTVSLAASHGLSTLGISASRRRSAAATRLSHRVPEREVLPPPPPPRPSPPSPPQPPPPRSRVEPSSRSEPASSLRNVATDSRRPLFPAATRCMTLQYAPPLMNSIWSPMLMKPAAPCGADGYPLGAAPEELEPVDGVILEKGSPPPSSADRFLARSEA</sequence>
<proteinExistence type="predicted"/>